<dbReference type="EMBL" id="JAODUP010002520">
    <property type="protein sequence ID" value="KAK2138714.1"/>
    <property type="molecule type" value="Genomic_DNA"/>
</dbReference>
<name>A0AAD9MQ05_9ANNE</name>
<accession>A0AAD9MQ05</accession>
<sequence length="196" mass="22300">MKTGYWSKSLSSQGWIPIFQANNGSGLDVYNAWNSSNFNITTMEGPSPLKTQQAIWQIIKEVKVSMLNNMKQVSYIIFNASGSTSSDWFSHDRIIDSSYVNMTATIYSPKFSELFSVEGRFTSNSVMFSFVDSHKSVEYGVVRRFYGYWFHAGCSKDRGWIAVLDISKGWCNWEQNGFRPSFMYCSGNTDCLFAGK</sequence>
<protein>
    <submittedName>
        <fullName evidence="1">Uncharacterized protein</fullName>
    </submittedName>
</protein>
<dbReference type="Proteomes" id="UP001208570">
    <property type="component" value="Unassembled WGS sequence"/>
</dbReference>
<comment type="caution">
    <text evidence="1">The sequence shown here is derived from an EMBL/GenBank/DDBJ whole genome shotgun (WGS) entry which is preliminary data.</text>
</comment>
<keyword evidence="2" id="KW-1185">Reference proteome</keyword>
<proteinExistence type="predicted"/>
<gene>
    <name evidence="1" type="ORF">LSH36_2528g00000</name>
</gene>
<dbReference type="AlphaFoldDB" id="A0AAD9MQ05"/>
<evidence type="ECO:0000313" key="2">
    <source>
        <dbReference type="Proteomes" id="UP001208570"/>
    </source>
</evidence>
<evidence type="ECO:0000313" key="1">
    <source>
        <dbReference type="EMBL" id="KAK2138714.1"/>
    </source>
</evidence>
<organism evidence="1 2">
    <name type="scientific">Paralvinella palmiformis</name>
    <dbReference type="NCBI Taxonomy" id="53620"/>
    <lineage>
        <taxon>Eukaryota</taxon>
        <taxon>Metazoa</taxon>
        <taxon>Spiralia</taxon>
        <taxon>Lophotrochozoa</taxon>
        <taxon>Annelida</taxon>
        <taxon>Polychaeta</taxon>
        <taxon>Sedentaria</taxon>
        <taxon>Canalipalpata</taxon>
        <taxon>Terebellida</taxon>
        <taxon>Terebelliformia</taxon>
        <taxon>Alvinellidae</taxon>
        <taxon>Paralvinella</taxon>
    </lineage>
</organism>
<reference evidence="1" key="1">
    <citation type="journal article" date="2023" name="Mol. Biol. Evol.">
        <title>Third-Generation Sequencing Reveals the Adaptive Role of the Epigenome in Three Deep-Sea Polychaetes.</title>
        <authorList>
            <person name="Perez M."/>
            <person name="Aroh O."/>
            <person name="Sun Y."/>
            <person name="Lan Y."/>
            <person name="Juniper S.K."/>
            <person name="Young C.R."/>
            <person name="Angers B."/>
            <person name="Qian P.Y."/>
        </authorList>
    </citation>
    <scope>NUCLEOTIDE SEQUENCE</scope>
    <source>
        <strain evidence="1">P08H-3</strain>
    </source>
</reference>